<protein>
    <recommendedName>
        <fullName evidence="1">KAP NTPase domain-containing protein</fullName>
    </recommendedName>
</protein>
<dbReference type="EMBL" id="LAZR01031283">
    <property type="protein sequence ID" value="KKL54202.1"/>
    <property type="molecule type" value="Genomic_DNA"/>
</dbReference>
<gene>
    <name evidence="2" type="ORF">LCGC14_2267790</name>
</gene>
<proteinExistence type="predicted"/>
<dbReference type="AlphaFoldDB" id="A0A0F9FSU7"/>
<organism evidence="2">
    <name type="scientific">marine sediment metagenome</name>
    <dbReference type="NCBI Taxonomy" id="412755"/>
    <lineage>
        <taxon>unclassified sequences</taxon>
        <taxon>metagenomes</taxon>
        <taxon>ecological metagenomes</taxon>
    </lineage>
</organism>
<accession>A0A0F9FSU7</accession>
<feature type="non-terminal residue" evidence="2">
    <location>
        <position position="292"/>
    </location>
</feature>
<comment type="caution">
    <text evidence="2">The sequence shown here is derived from an EMBL/GenBank/DDBJ whole genome shotgun (WGS) entry which is preliminary data.</text>
</comment>
<dbReference type="InterPro" id="IPR011646">
    <property type="entry name" value="KAP_P-loop"/>
</dbReference>
<feature type="domain" description="KAP NTPase" evidence="1">
    <location>
        <begin position="71"/>
        <end position="182"/>
    </location>
</feature>
<sequence>MNSKSSNSITIQDVFDKDRNPRRELNLIVKVADTSERNIWTEFEEFVLTEALLRHIHQFYTDFSASISFDEPKMPFWLEGFYGSGKSHLSKIIGHLIQNSQLIDHKGNLWTAIKFFTEHILKTAEFENTELKKIKLALIEGLELLPKQINAKTIFINLSPYSKSEVHTDSFIESFTSALLKEFNMFLGLAEIIQTAELEKNLIKQGLYDEFKKIVQKREGEPWEEVRKTTSWARETFLYVYTQLKDCDLSIAHEYLKGADLDSNQKTVINVLKEINDWAIKILSVPEKGIVG</sequence>
<dbReference type="Pfam" id="PF07693">
    <property type="entry name" value="KAP_NTPase"/>
    <property type="match status" value="1"/>
</dbReference>
<name>A0A0F9FSU7_9ZZZZ</name>
<reference evidence="2" key="1">
    <citation type="journal article" date="2015" name="Nature">
        <title>Complex archaea that bridge the gap between prokaryotes and eukaryotes.</title>
        <authorList>
            <person name="Spang A."/>
            <person name="Saw J.H."/>
            <person name="Jorgensen S.L."/>
            <person name="Zaremba-Niedzwiedzka K."/>
            <person name="Martijn J."/>
            <person name="Lind A.E."/>
            <person name="van Eijk R."/>
            <person name="Schleper C."/>
            <person name="Guy L."/>
            <person name="Ettema T.J."/>
        </authorList>
    </citation>
    <scope>NUCLEOTIDE SEQUENCE</scope>
</reference>
<evidence type="ECO:0000259" key="1">
    <source>
        <dbReference type="Pfam" id="PF07693"/>
    </source>
</evidence>
<evidence type="ECO:0000313" key="2">
    <source>
        <dbReference type="EMBL" id="KKL54202.1"/>
    </source>
</evidence>